<evidence type="ECO:0000313" key="2">
    <source>
        <dbReference type="Proteomes" id="UP000184048"/>
    </source>
</evidence>
<evidence type="ECO:0000313" key="1">
    <source>
        <dbReference type="EMBL" id="SHF71558.1"/>
    </source>
</evidence>
<dbReference type="OrthoDB" id="1814150at2"/>
<sequence length="286" mass="32974">MKPYELTNDQRKYVGLTPVADDWDRQPLNDTVVVYFDKEKLVKVLNYGWGYIEYDTDIDTRGGKFLLPKTAKGKEHKLTIARLLKIKGIGIQFSASFEGGGIHVYDNKRNLFFIKSFIEDGQILNFDNIEAWIKKYIKESPANYFDWLNEELSKSRQHNKAREGDIIAYPVGRQEFGFAKVLLNGISSELPWVDTKVFDLNLFGKPLMVLPYAFIAENTAIDLDILLKQPVLPHVFIFDSDVYYGAFPIIGNRSVTQSDFNFAFPLKKSKYLTIPYSKTDIQSYFN</sequence>
<proteinExistence type="predicted"/>
<dbReference type="RefSeq" id="WP_072836504.1">
    <property type="nucleotide sequence ID" value="NZ_FQUU01000016.1"/>
</dbReference>
<dbReference type="AlphaFoldDB" id="A0A1M5DX15"/>
<accession>A0A1M5DX15</accession>
<protein>
    <submittedName>
        <fullName evidence="1">Immunity protein 26</fullName>
    </submittedName>
</protein>
<reference evidence="1 2" key="1">
    <citation type="submission" date="2016-11" db="EMBL/GenBank/DDBJ databases">
        <authorList>
            <person name="Jaros S."/>
            <person name="Januszkiewicz K."/>
            <person name="Wedrychowicz H."/>
        </authorList>
    </citation>
    <scope>NUCLEOTIDE SEQUENCE [LARGE SCALE GENOMIC DNA]</scope>
    <source>
        <strain evidence="1 2">DSM 18119</strain>
    </source>
</reference>
<dbReference type="Proteomes" id="UP000184048">
    <property type="component" value="Unassembled WGS sequence"/>
</dbReference>
<dbReference type="InterPro" id="IPR029278">
    <property type="entry name" value="Imm26"/>
</dbReference>
<gene>
    <name evidence="1" type="ORF">SAMN02745131_03373</name>
</gene>
<dbReference type="EMBL" id="FQUU01000016">
    <property type="protein sequence ID" value="SHF71558.1"/>
    <property type="molecule type" value="Genomic_DNA"/>
</dbReference>
<keyword evidence="2" id="KW-1185">Reference proteome</keyword>
<organism evidence="1 2">
    <name type="scientific">Flavisolibacter ginsengisoli DSM 18119</name>
    <dbReference type="NCBI Taxonomy" id="1121884"/>
    <lineage>
        <taxon>Bacteria</taxon>
        <taxon>Pseudomonadati</taxon>
        <taxon>Bacteroidota</taxon>
        <taxon>Chitinophagia</taxon>
        <taxon>Chitinophagales</taxon>
        <taxon>Chitinophagaceae</taxon>
        <taxon>Flavisolibacter</taxon>
    </lineage>
</organism>
<dbReference type="STRING" id="1121884.SAMN02745131_03373"/>
<dbReference type="Pfam" id="PF15428">
    <property type="entry name" value="Imm26"/>
    <property type="match status" value="1"/>
</dbReference>
<name>A0A1M5DX15_9BACT</name>